<evidence type="ECO:0000313" key="1">
    <source>
        <dbReference type="EMBL" id="BDI16327.1"/>
    </source>
</evidence>
<gene>
    <name evidence="1" type="ORF">ANSO36C_21290</name>
</gene>
<dbReference type="Pfam" id="PF06841">
    <property type="entry name" value="Phage_T4_gp19"/>
    <property type="match status" value="1"/>
</dbReference>
<dbReference type="EMBL" id="AP025732">
    <property type="protein sequence ID" value="BDI16327.1"/>
    <property type="molecule type" value="Genomic_DNA"/>
</dbReference>
<dbReference type="Proteomes" id="UP001055453">
    <property type="component" value="Chromosome"/>
</dbReference>
<sequence>MATGANNGNITHELNYVTTNRFYVEIDSSIAASFAECSGLSVQIKKNVFLEGGVNDQQRIYLGHTEFADVTLKRGFTDHPGFWNWINAVFDEQKKTSRRNVNILIFNQAGETMMSWTLIGAIPITWKTPALQADGKAVAIEELTLAYEGLQVARATGGGVSVQRNQTTGYFVSN</sequence>
<evidence type="ECO:0000313" key="2">
    <source>
        <dbReference type="Proteomes" id="UP001055453"/>
    </source>
</evidence>
<protein>
    <submittedName>
        <fullName evidence="1">Phage tail protein</fullName>
    </submittedName>
</protein>
<dbReference type="PANTHER" id="PTHR38009:SF1">
    <property type="entry name" value="CONSERVED HYPOTHETICAL PHAGE TAIL PROTEIN"/>
    <property type="match status" value="1"/>
</dbReference>
<dbReference type="PANTHER" id="PTHR38009">
    <property type="entry name" value="CONSERVED HYPOTHETICAL PHAGE TAIL PROTEIN"/>
    <property type="match status" value="1"/>
</dbReference>
<dbReference type="RefSeq" id="WP_251959495.1">
    <property type="nucleotide sequence ID" value="NZ_AP025732.1"/>
</dbReference>
<dbReference type="InterPro" id="IPR011747">
    <property type="entry name" value="CHP02241"/>
</dbReference>
<accession>A0ABM7Z066</accession>
<reference evidence="1" key="1">
    <citation type="submission" date="2022-04" db="EMBL/GenBank/DDBJ databases">
        <title>Complete genome sequence of a cyanobacterium, Nostoc sp. SO-36, isolated in Antarctica.</title>
        <authorList>
            <person name="Kanesaki Y."/>
            <person name="Effendi D."/>
            <person name="Sakamoto T."/>
            <person name="Ohtani S."/>
            <person name="Awai K."/>
        </authorList>
    </citation>
    <scope>NUCLEOTIDE SEQUENCE</scope>
    <source>
        <strain evidence="1">SO-36</strain>
    </source>
</reference>
<dbReference type="NCBIfam" id="TIGR02241">
    <property type="entry name" value="conserved hypothetical phage tail region protein"/>
    <property type="match status" value="1"/>
</dbReference>
<keyword evidence="2" id="KW-1185">Reference proteome</keyword>
<proteinExistence type="predicted"/>
<organism evidence="1 2">
    <name type="scientific">Nostoc cf. commune SO-36</name>
    <dbReference type="NCBI Taxonomy" id="449208"/>
    <lineage>
        <taxon>Bacteria</taxon>
        <taxon>Bacillati</taxon>
        <taxon>Cyanobacteriota</taxon>
        <taxon>Cyanophyceae</taxon>
        <taxon>Nostocales</taxon>
        <taxon>Nostocaceae</taxon>
        <taxon>Nostoc</taxon>
    </lineage>
</organism>
<dbReference type="InterPro" id="IPR010667">
    <property type="entry name" value="Phage_T4_Gp19"/>
</dbReference>
<name>A0ABM7Z066_NOSCO</name>